<feature type="compositionally biased region" description="Low complexity" evidence="1">
    <location>
        <begin position="61"/>
        <end position="83"/>
    </location>
</feature>
<evidence type="ECO:0000313" key="2">
    <source>
        <dbReference type="EMBL" id="MDS0300057.1"/>
    </source>
</evidence>
<protein>
    <submittedName>
        <fullName evidence="2">Uncharacterized protein</fullName>
    </submittedName>
</protein>
<evidence type="ECO:0000256" key="1">
    <source>
        <dbReference type="SAM" id="MobiDB-lite"/>
    </source>
</evidence>
<dbReference type="EMBL" id="JAMQOP010000002">
    <property type="protein sequence ID" value="MDS0300057.1"/>
    <property type="molecule type" value="Genomic_DNA"/>
</dbReference>
<gene>
    <name evidence="2" type="ORF">NDI76_15025</name>
</gene>
<feature type="region of interest" description="Disordered" evidence="1">
    <location>
        <begin position="56"/>
        <end position="83"/>
    </location>
</feature>
<dbReference type="RefSeq" id="WP_310924902.1">
    <property type="nucleotide sequence ID" value="NZ_JAMQOP010000002.1"/>
</dbReference>
<accession>A0ABU2GGV6</accession>
<proteinExistence type="predicted"/>
<reference evidence="2 3" key="1">
    <citation type="submission" date="2022-06" db="EMBL/GenBank/DDBJ databases">
        <title>Halogeometricum sp. a new haloarchaeum isolate from saline soil.</title>
        <authorList>
            <person name="Strakova D."/>
            <person name="Galisteo C."/>
            <person name="Sanchez-Porro C."/>
            <person name="Ventosa A."/>
        </authorList>
    </citation>
    <scope>NUCLEOTIDE SEQUENCE [LARGE SCALE GENOMIC DNA]</scope>
    <source>
        <strain evidence="2 3">S1BR25-6</strain>
    </source>
</reference>
<sequence>MAERSRIIAERSESLADRAESGVATISQVRSRLDGLTEQTADLKCRLDAFTCEAETEMETGTESGAESGAAGTGRTATPSGSP</sequence>
<evidence type="ECO:0000313" key="3">
    <source>
        <dbReference type="Proteomes" id="UP001257060"/>
    </source>
</evidence>
<organism evidence="2 3">
    <name type="scientific">Halogeometricum salsisoli</name>
    <dbReference type="NCBI Taxonomy" id="2950536"/>
    <lineage>
        <taxon>Archaea</taxon>
        <taxon>Methanobacteriati</taxon>
        <taxon>Methanobacteriota</taxon>
        <taxon>Stenosarchaea group</taxon>
        <taxon>Halobacteria</taxon>
        <taxon>Halobacteriales</taxon>
        <taxon>Haloferacaceae</taxon>
        <taxon>Halogeometricum</taxon>
    </lineage>
</organism>
<dbReference type="Proteomes" id="UP001257060">
    <property type="component" value="Unassembled WGS sequence"/>
</dbReference>
<name>A0ABU2GGV6_9EURY</name>
<keyword evidence="3" id="KW-1185">Reference proteome</keyword>
<comment type="caution">
    <text evidence="2">The sequence shown here is derived from an EMBL/GenBank/DDBJ whole genome shotgun (WGS) entry which is preliminary data.</text>
</comment>